<dbReference type="PANTHER" id="PTHR37038:SF14">
    <property type="entry name" value="TRANSCRIPTIONAL ACTIVATOR"/>
    <property type="match status" value="1"/>
</dbReference>
<dbReference type="InterPro" id="IPR019734">
    <property type="entry name" value="TPR_rpt"/>
</dbReference>
<dbReference type="Gene3D" id="1.25.40.10">
    <property type="entry name" value="Tetratricopeptide repeat domain"/>
    <property type="match status" value="1"/>
</dbReference>
<proteinExistence type="predicted"/>
<dbReference type="InterPro" id="IPR053163">
    <property type="entry name" value="HTH-type_regulator_Rgg"/>
</dbReference>
<dbReference type="RefSeq" id="WP_072693726.1">
    <property type="nucleotide sequence ID" value="NZ_FOSJ01000068.1"/>
</dbReference>
<evidence type="ECO:0000313" key="3">
    <source>
        <dbReference type="Proteomes" id="UP000199589"/>
    </source>
</evidence>
<dbReference type="SMART" id="SM00028">
    <property type="entry name" value="TPR"/>
    <property type="match status" value="3"/>
</dbReference>
<dbReference type="InterPro" id="IPR041315">
    <property type="entry name" value="PlcR_TPR"/>
</dbReference>
<dbReference type="SMART" id="SM00530">
    <property type="entry name" value="HTH_XRE"/>
    <property type="match status" value="1"/>
</dbReference>
<dbReference type="CDD" id="cd00093">
    <property type="entry name" value="HTH_XRE"/>
    <property type="match status" value="1"/>
</dbReference>
<feature type="domain" description="HTH cro/C1-type" evidence="1">
    <location>
        <begin position="7"/>
        <end position="60"/>
    </location>
</feature>
<dbReference type="SUPFAM" id="SSF47413">
    <property type="entry name" value="lambda repressor-like DNA-binding domains"/>
    <property type="match status" value="1"/>
</dbReference>
<dbReference type="Pfam" id="PF01381">
    <property type="entry name" value="HTH_3"/>
    <property type="match status" value="1"/>
</dbReference>
<dbReference type="GO" id="GO:0003677">
    <property type="term" value="F:DNA binding"/>
    <property type="evidence" value="ECO:0007669"/>
    <property type="project" value="InterPro"/>
</dbReference>
<dbReference type="AlphaFoldDB" id="A0A1I4BEB4"/>
<gene>
    <name evidence="2" type="ORF">SAMN04488569_106812</name>
</gene>
<keyword evidence="3" id="KW-1185">Reference proteome</keyword>
<reference evidence="3" key="1">
    <citation type="submission" date="2016-10" db="EMBL/GenBank/DDBJ databases">
        <authorList>
            <person name="Varghese N."/>
            <person name="Submissions S."/>
        </authorList>
    </citation>
    <scope>NUCLEOTIDE SEQUENCE [LARGE SCALE GENOMIC DNA]</scope>
    <source>
        <strain evidence="3">DSM 16108</strain>
    </source>
</reference>
<dbReference type="Proteomes" id="UP000199589">
    <property type="component" value="Unassembled WGS sequence"/>
</dbReference>
<accession>A0A1I4BEB4</accession>
<organism evidence="2 3">
    <name type="scientific">Marinilactibacillus piezotolerans</name>
    <dbReference type="NCBI Taxonomy" id="258723"/>
    <lineage>
        <taxon>Bacteria</taxon>
        <taxon>Bacillati</taxon>
        <taxon>Bacillota</taxon>
        <taxon>Bacilli</taxon>
        <taxon>Lactobacillales</taxon>
        <taxon>Carnobacteriaceae</taxon>
        <taxon>Marinilactibacillus</taxon>
    </lineage>
</organism>
<dbReference type="InterPro" id="IPR010982">
    <property type="entry name" value="Lambda_DNA-bd_dom_sf"/>
</dbReference>
<evidence type="ECO:0000313" key="2">
    <source>
        <dbReference type="EMBL" id="SFK66507.1"/>
    </source>
</evidence>
<evidence type="ECO:0000259" key="1">
    <source>
        <dbReference type="PROSITE" id="PS50943"/>
    </source>
</evidence>
<dbReference type="SUPFAM" id="SSF48452">
    <property type="entry name" value="TPR-like"/>
    <property type="match status" value="1"/>
</dbReference>
<dbReference type="InterPro" id="IPR001387">
    <property type="entry name" value="Cro/C1-type_HTH"/>
</dbReference>
<name>A0A1I4BEB4_9LACT</name>
<sequence length="286" mass="33647">MRLGEKIKRRRKEIGMTQIDLAEGICTQAMVSRLEKQKVRPSRDLMEKLADRMDTPMSYFYGEDSLETRHSQVSQLCKMIRQHLDRREYDSVAYLVETNHELVARSVGEDKLFFEWIKGLLYTHRDGDYDKALKHLIAIEEGTKKGELRVEIIDSIGNQYQRKQEYNKAEEYYQKGFESFSEWMGHEKKAKLLLNYSLCLSKQGKYRDSLEKVLQGLELLIENNTLFLLGDFFYQKGLCLEHLDQSHQAVESYKKAAFVFEIQQNERFITMANLAIDELEEAEVEN</sequence>
<dbReference type="Pfam" id="PF18768">
    <property type="entry name" value="RNPP_C"/>
    <property type="match status" value="1"/>
</dbReference>
<dbReference type="InterPro" id="IPR011990">
    <property type="entry name" value="TPR-like_helical_dom_sf"/>
</dbReference>
<dbReference type="STRING" id="258723.GCA_900169305_01632"/>
<dbReference type="PROSITE" id="PS50943">
    <property type="entry name" value="HTH_CROC1"/>
    <property type="match status" value="1"/>
</dbReference>
<dbReference type="PANTHER" id="PTHR37038">
    <property type="entry name" value="TRANSCRIPTIONAL REGULATOR-RELATED"/>
    <property type="match status" value="1"/>
</dbReference>
<protein>
    <submittedName>
        <fullName evidence="2">Tetratricopeptide repeat-containing protein</fullName>
    </submittedName>
</protein>
<dbReference type="EMBL" id="FOSJ01000068">
    <property type="protein sequence ID" value="SFK66507.1"/>
    <property type="molecule type" value="Genomic_DNA"/>
</dbReference>